<keyword evidence="5" id="KW-0175">Coiled coil</keyword>
<feature type="coiled-coil region" evidence="5">
    <location>
        <begin position="1"/>
        <end position="28"/>
    </location>
</feature>
<evidence type="ECO:0000256" key="2">
    <source>
        <dbReference type="ARBA" id="ARBA00022771"/>
    </source>
</evidence>
<keyword evidence="8" id="KW-0808">Transferase</keyword>
<dbReference type="Pfam" id="PF21173">
    <property type="entry name" value="DksA-like_N"/>
    <property type="match status" value="1"/>
</dbReference>
<dbReference type="PANTHER" id="PTHR33823">
    <property type="entry name" value="RNA POLYMERASE-BINDING TRANSCRIPTION FACTOR DKSA-RELATED"/>
    <property type="match status" value="1"/>
</dbReference>
<protein>
    <submittedName>
        <fullName evidence="8">Dimethylmenaquinone methyltransferase</fullName>
    </submittedName>
</protein>
<dbReference type="RefSeq" id="WP_071166451.1">
    <property type="nucleotide sequence ID" value="NZ_CP017781.1"/>
</dbReference>
<dbReference type="Gene3D" id="1.20.120.910">
    <property type="entry name" value="DksA, coiled-coil domain"/>
    <property type="match status" value="1"/>
</dbReference>
<reference evidence="8 9" key="1">
    <citation type="submission" date="2016-10" db="EMBL/GenBank/DDBJ databases">
        <title>Rhodobacter sp. LPB0142, isolated from sea water.</title>
        <authorList>
            <person name="Kim E."/>
            <person name="Yi H."/>
        </authorList>
    </citation>
    <scope>NUCLEOTIDE SEQUENCE [LARGE SCALE GENOMIC DNA]</scope>
    <source>
        <strain evidence="8 9">LPB0142</strain>
    </source>
</reference>
<keyword evidence="1" id="KW-0479">Metal-binding</keyword>
<feature type="domain" description="DnaK suppressor protein-like N-terminal" evidence="7">
    <location>
        <begin position="9"/>
        <end position="71"/>
    </location>
</feature>
<dbReference type="InterPro" id="IPR000962">
    <property type="entry name" value="Znf_DskA_TraR"/>
</dbReference>
<evidence type="ECO:0000256" key="3">
    <source>
        <dbReference type="ARBA" id="ARBA00022833"/>
    </source>
</evidence>
<feature type="domain" description="Zinc finger DksA/TraR C4-type" evidence="6">
    <location>
        <begin position="74"/>
        <end position="101"/>
    </location>
</feature>
<dbReference type="AlphaFoldDB" id="A0A1D9MDD1"/>
<dbReference type="InterPro" id="IPR048487">
    <property type="entry name" value="DksA-like_N"/>
</dbReference>
<evidence type="ECO:0000256" key="5">
    <source>
        <dbReference type="SAM" id="Coils"/>
    </source>
</evidence>
<evidence type="ECO:0000256" key="1">
    <source>
        <dbReference type="ARBA" id="ARBA00022723"/>
    </source>
</evidence>
<evidence type="ECO:0000259" key="7">
    <source>
        <dbReference type="Pfam" id="PF21173"/>
    </source>
</evidence>
<dbReference type="EMBL" id="CP017781">
    <property type="protein sequence ID" value="AOZ69861.1"/>
    <property type="molecule type" value="Genomic_DNA"/>
</dbReference>
<dbReference type="STRING" id="1850250.LPB142_11460"/>
<keyword evidence="2" id="KW-0863">Zinc-finger</keyword>
<proteinExistence type="predicted"/>
<sequence>MKTLDMRKAELEARRAQLVARLEQVSEELEVEEPKDWEDLATEREGDEVLEDLGATARHEIRMIDAALARMAAGEYGYCVVCGAQISEARLDVVPATPFCRHHAARH</sequence>
<dbReference type="SUPFAM" id="SSF109635">
    <property type="entry name" value="DnaK suppressor protein DksA, alpha-hairpin domain"/>
    <property type="match status" value="1"/>
</dbReference>
<dbReference type="GO" id="GO:0008168">
    <property type="term" value="F:methyltransferase activity"/>
    <property type="evidence" value="ECO:0007669"/>
    <property type="project" value="UniProtKB-KW"/>
</dbReference>
<keyword evidence="9" id="KW-1185">Reference proteome</keyword>
<evidence type="ECO:0000313" key="8">
    <source>
        <dbReference type="EMBL" id="AOZ69861.1"/>
    </source>
</evidence>
<evidence type="ECO:0000259" key="6">
    <source>
        <dbReference type="Pfam" id="PF01258"/>
    </source>
</evidence>
<name>A0A1D9MDD1_9RHOB</name>
<evidence type="ECO:0000256" key="4">
    <source>
        <dbReference type="PROSITE-ProRule" id="PRU00510"/>
    </source>
</evidence>
<keyword evidence="8" id="KW-0489">Methyltransferase</keyword>
<feature type="zinc finger region" description="dksA C4-type" evidence="4">
    <location>
        <begin position="79"/>
        <end position="103"/>
    </location>
</feature>
<gene>
    <name evidence="8" type="ORF">LPB142_11460</name>
</gene>
<evidence type="ECO:0000313" key="9">
    <source>
        <dbReference type="Proteomes" id="UP000176562"/>
    </source>
</evidence>
<dbReference type="KEGG" id="rhp:LPB142_11460"/>
<organism evidence="8 9">
    <name type="scientific">Rhodobacter xanthinilyticus</name>
    <dbReference type="NCBI Taxonomy" id="1850250"/>
    <lineage>
        <taxon>Bacteria</taxon>
        <taxon>Pseudomonadati</taxon>
        <taxon>Pseudomonadota</taxon>
        <taxon>Alphaproteobacteria</taxon>
        <taxon>Rhodobacterales</taxon>
        <taxon>Rhodobacter group</taxon>
        <taxon>Rhodobacter</taxon>
    </lineage>
</organism>
<dbReference type="InterPro" id="IPR037187">
    <property type="entry name" value="DnaK_N"/>
</dbReference>
<dbReference type="GO" id="GO:0008270">
    <property type="term" value="F:zinc ion binding"/>
    <property type="evidence" value="ECO:0007669"/>
    <property type="project" value="UniProtKB-KW"/>
</dbReference>
<accession>A0A1D9MDD1</accession>
<dbReference type="PANTHER" id="PTHR33823:SF4">
    <property type="entry name" value="GENERAL STRESS PROTEIN 16O"/>
    <property type="match status" value="1"/>
</dbReference>
<keyword evidence="3" id="KW-0862">Zinc</keyword>
<dbReference type="GO" id="GO:0032259">
    <property type="term" value="P:methylation"/>
    <property type="evidence" value="ECO:0007669"/>
    <property type="project" value="UniProtKB-KW"/>
</dbReference>
<dbReference type="Pfam" id="PF01258">
    <property type="entry name" value="zf-dskA_traR"/>
    <property type="match status" value="1"/>
</dbReference>
<dbReference type="PROSITE" id="PS51128">
    <property type="entry name" value="ZF_DKSA_2"/>
    <property type="match status" value="1"/>
</dbReference>
<dbReference type="Proteomes" id="UP000176562">
    <property type="component" value="Chromosome"/>
</dbReference>
<dbReference type="SUPFAM" id="SSF57716">
    <property type="entry name" value="Glucocorticoid receptor-like (DNA-binding domain)"/>
    <property type="match status" value="1"/>
</dbReference>